<feature type="compositionally biased region" description="Basic and acidic residues" evidence="1">
    <location>
        <begin position="19"/>
        <end position="30"/>
    </location>
</feature>
<reference evidence="2" key="1">
    <citation type="journal article" date="2015" name="Nature">
        <title>Complex archaea that bridge the gap between prokaryotes and eukaryotes.</title>
        <authorList>
            <person name="Spang A."/>
            <person name="Saw J.H."/>
            <person name="Jorgensen S.L."/>
            <person name="Zaremba-Niedzwiedzka K."/>
            <person name="Martijn J."/>
            <person name="Lind A.E."/>
            <person name="van Eijk R."/>
            <person name="Schleper C."/>
            <person name="Guy L."/>
            <person name="Ettema T.J."/>
        </authorList>
    </citation>
    <scope>NUCLEOTIDE SEQUENCE</scope>
</reference>
<accession>A0A0F9HY30</accession>
<feature type="region of interest" description="Disordered" evidence="1">
    <location>
        <begin position="97"/>
        <end position="122"/>
    </location>
</feature>
<protein>
    <submittedName>
        <fullName evidence="2">Uncharacterized protein</fullName>
    </submittedName>
</protein>
<feature type="region of interest" description="Disordered" evidence="1">
    <location>
        <begin position="1"/>
        <end position="30"/>
    </location>
</feature>
<name>A0A0F9HY30_9ZZZZ</name>
<comment type="caution">
    <text evidence="2">The sequence shown here is derived from an EMBL/GenBank/DDBJ whole genome shotgun (WGS) entry which is preliminary data.</text>
</comment>
<proteinExistence type="predicted"/>
<sequence>MTEFKESEGNLESFQIAQKDGKPIEGKKKDGTPWKMYKLRIDENTFSTFKKLEEFEVSMGDYVLVTYTEKPNPQNASSPYKNIVNIVKGLSKEEVKESDEQYNVEPTGKKVMGQTKEEPKTDWDEINERKQKNIQVTSCFHRTLDFIFSKKELTVDNHFDNLFDKLWNKIENKRKEKLK</sequence>
<dbReference type="AlphaFoldDB" id="A0A0F9HY30"/>
<evidence type="ECO:0000313" key="2">
    <source>
        <dbReference type="EMBL" id="KKM20346.1"/>
    </source>
</evidence>
<gene>
    <name evidence="2" type="ORF">LCGC14_1646460</name>
</gene>
<organism evidence="2">
    <name type="scientific">marine sediment metagenome</name>
    <dbReference type="NCBI Taxonomy" id="412755"/>
    <lineage>
        <taxon>unclassified sequences</taxon>
        <taxon>metagenomes</taxon>
        <taxon>ecological metagenomes</taxon>
    </lineage>
</organism>
<evidence type="ECO:0000256" key="1">
    <source>
        <dbReference type="SAM" id="MobiDB-lite"/>
    </source>
</evidence>
<dbReference type="EMBL" id="LAZR01013787">
    <property type="protein sequence ID" value="KKM20346.1"/>
    <property type="molecule type" value="Genomic_DNA"/>
</dbReference>